<reference evidence="1 2" key="1">
    <citation type="submission" date="2019-07" db="EMBL/GenBank/DDBJ databases">
        <title>Rhodococcus cavernicolus sp. nov., isolated from a cave.</title>
        <authorList>
            <person name="Lee S.D."/>
        </authorList>
    </citation>
    <scope>NUCLEOTIDE SEQUENCE [LARGE SCALE GENOMIC DNA]</scope>
    <source>
        <strain evidence="1 2">C1-24</strain>
    </source>
</reference>
<evidence type="ECO:0000313" key="1">
    <source>
        <dbReference type="EMBL" id="KAA0024038.1"/>
    </source>
</evidence>
<evidence type="ECO:0000313" key="2">
    <source>
        <dbReference type="Proteomes" id="UP000322244"/>
    </source>
</evidence>
<comment type="caution">
    <text evidence="1">The sequence shown here is derived from an EMBL/GenBank/DDBJ whole genome shotgun (WGS) entry which is preliminary data.</text>
</comment>
<dbReference type="EMBL" id="VLNY01000002">
    <property type="protein sequence ID" value="KAA0024038.1"/>
    <property type="molecule type" value="Genomic_DNA"/>
</dbReference>
<dbReference type="GO" id="GO:0030416">
    <property type="term" value="P:methylamine metabolic process"/>
    <property type="evidence" value="ECO:0007669"/>
    <property type="project" value="InterPro"/>
</dbReference>
<evidence type="ECO:0008006" key="3">
    <source>
        <dbReference type="Google" id="ProtNLM"/>
    </source>
</evidence>
<keyword evidence="2" id="KW-1185">Reference proteome</keyword>
<sequence>MPLRTRPTASVPLADSSKSARSAAFRLAAILLGSGTLHLAKPAMWDQLVPTQLPGEARTYVYASGVAELAVGAALLAPQTRKMAGGAAALLFVAVLPGNIKMAADLLKSDKTTTPMKAGGLLRLPLQIPLVTEALKVRSRA</sequence>
<dbReference type="GO" id="GO:0016020">
    <property type="term" value="C:membrane"/>
    <property type="evidence" value="ECO:0007669"/>
    <property type="project" value="UniProtKB-SubCell"/>
</dbReference>
<organism evidence="1 2">
    <name type="scientific">Antrihabitans cavernicola</name>
    <dbReference type="NCBI Taxonomy" id="2495913"/>
    <lineage>
        <taxon>Bacteria</taxon>
        <taxon>Bacillati</taxon>
        <taxon>Actinomycetota</taxon>
        <taxon>Actinomycetes</taxon>
        <taxon>Mycobacteriales</taxon>
        <taxon>Nocardiaceae</taxon>
        <taxon>Antrihabitans</taxon>
    </lineage>
</organism>
<dbReference type="Proteomes" id="UP000322244">
    <property type="component" value="Unassembled WGS sequence"/>
</dbReference>
<dbReference type="OrthoDB" id="3267646at2"/>
<protein>
    <recommendedName>
        <fullName evidence="3">DoxX family membrane protein</fullName>
    </recommendedName>
</protein>
<dbReference type="PANTHER" id="PTHR36974">
    <property type="entry name" value="MEMBRANE PROTEIN-RELATED"/>
    <property type="match status" value="1"/>
</dbReference>
<proteinExistence type="predicted"/>
<name>A0A5A7SD07_9NOCA</name>
<dbReference type="AlphaFoldDB" id="A0A5A7SD07"/>
<gene>
    <name evidence="1" type="ORF">FOY51_05565</name>
</gene>
<dbReference type="PANTHER" id="PTHR36974:SF1">
    <property type="entry name" value="DOXX FAMILY MEMBRANE PROTEIN"/>
    <property type="match status" value="1"/>
</dbReference>
<accession>A0A5A7SD07</accession>
<dbReference type="RefSeq" id="WP_149429198.1">
    <property type="nucleotide sequence ID" value="NZ_VLNY01000002.1"/>
</dbReference>